<dbReference type="PRINTS" id="PR00988">
    <property type="entry name" value="URIDINKINASE"/>
</dbReference>
<feature type="region of interest" description="Disordered" evidence="1">
    <location>
        <begin position="1"/>
        <end position="24"/>
    </location>
</feature>
<reference evidence="2 3" key="1">
    <citation type="submission" date="2019-12" db="EMBL/GenBank/DDBJ databases">
        <title>Whole genome shotgun sequence of Streptomyces caniferus NBRC 15389.</title>
        <authorList>
            <person name="Ichikawa N."/>
            <person name="Kimura A."/>
            <person name="Kitahashi Y."/>
            <person name="Komaki H."/>
            <person name="Tamura T."/>
        </authorList>
    </citation>
    <scope>NUCLEOTIDE SEQUENCE [LARGE SCALE GENOMIC DNA]</scope>
    <source>
        <strain evidence="2 3">NBRC 15389</strain>
    </source>
</reference>
<evidence type="ECO:0000313" key="3">
    <source>
        <dbReference type="Proteomes" id="UP000435837"/>
    </source>
</evidence>
<dbReference type="EMBL" id="BLIN01000002">
    <property type="protein sequence ID" value="GFE05012.1"/>
    <property type="molecule type" value="Genomic_DNA"/>
</dbReference>
<dbReference type="GO" id="GO:0005524">
    <property type="term" value="F:ATP binding"/>
    <property type="evidence" value="ECO:0007669"/>
    <property type="project" value="UniProtKB-KW"/>
</dbReference>
<evidence type="ECO:0000256" key="1">
    <source>
        <dbReference type="SAM" id="MobiDB-lite"/>
    </source>
</evidence>
<organism evidence="2 3">
    <name type="scientific">Streptomyces caniferus</name>
    <dbReference type="NCBI Taxonomy" id="285557"/>
    <lineage>
        <taxon>Bacteria</taxon>
        <taxon>Bacillati</taxon>
        <taxon>Actinomycetota</taxon>
        <taxon>Actinomycetes</taxon>
        <taxon>Kitasatosporales</taxon>
        <taxon>Streptomycetaceae</taxon>
        <taxon>Streptomyces</taxon>
    </lineage>
</organism>
<protein>
    <submittedName>
        <fullName evidence="2">ATP-binding protein</fullName>
    </submittedName>
</protein>
<keyword evidence="2" id="KW-0547">Nucleotide-binding</keyword>
<dbReference type="Gene3D" id="3.40.50.300">
    <property type="entry name" value="P-loop containing nucleotide triphosphate hydrolases"/>
    <property type="match status" value="1"/>
</dbReference>
<comment type="caution">
    <text evidence="2">The sequence shown here is derived from an EMBL/GenBank/DDBJ whole genome shotgun (WGS) entry which is preliminary data.</text>
</comment>
<accession>A0A640S2Y7</accession>
<proteinExistence type="predicted"/>
<dbReference type="AlphaFoldDB" id="A0A640S2Y7"/>
<sequence>MPVSSHSRTRPPAPEPSTPFEQGGAPVRVILLTGPSGSGKTSLAALSGLPALNLDDFYKEGTDPTLPQLPDGGGADWDAPLSWDASAAVAAIDALCRSGRTDVPVYDLSASARVGTTGLDLGGAPLFIAEGIFAADVIADCRAAGLLADALCLRGRPATTFRRRLARDLREGRKSAPYLVRRGLRLLRAERSVVARHTALGAHPCAKPEALARISAARTADTADAVQAADAVDTMQAVDAPVRS</sequence>
<gene>
    <name evidence="2" type="ORF">Scani_12800</name>
</gene>
<dbReference type="Proteomes" id="UP000435837">
    <property type="component" value="Unassembled WGS sequence"/>
</dbReference>
<evidence type="ECO:0000313" key="2">
    <source>
        <dbReference type="EMBL" id="GFE05012.1"/>
    </source>
</evidence>
<dbReference type="InterPro" id="IPR027417">
    <property type="entry name" value="P-loop_NTPase"/>
</dbReference>
<dbReference type="SUPFAM" id="SSF52540">
    <property type="entry name" value="P-loop containing nucleoside triphosphate hydrolases"/>
    <property type="match status" value="1"/>
</dbReference>
<keyword evidence="2" id="KW-0067">ATP-binding</keyword>
<name>A0A640S2Y7_9ACTN</name>